<protein>
    <submittedName>
        <fullName evidence="3">LysM peptidoglycan-binding domain-containing protein</fullName>
    </submittedName>
</protein>
<dbReference type="InterPro" id="IPR052196">
    <property type="entry name" value="Bact_Kbp"/>
</dbReference>
<dbReference type="InterPro" id="IPR036779">
    <property type="entry name" value="LysM_dom_sf"/>
</dbReference>
<gene>
    <name evidence="3" type="ORF">NK662_16095</name>
</gene>
<feature type="region of interest" description="Disordered" evidence="1">
    <location>
        <begin position="146"/>
        <end position="176"/>
    </location>
</feature>
<dbReference type="SUPFAM" id="SSF54106">
    <property type="entry name" value="LysM domain"/>
    <property type="match status" value="1"/>
</dbReference>
<dbReference type="RefSeq" id="WP_254759965.1">
    <property type="nucleotide sequence ID" value="NZ_JANCLT010000009.1"/>
</dbReference>
<name>A0AA42BQ85_9BACI</name>
<dbReference type="EMBL" id="JANCLT010000009">
    <property type="protein sequence ID" value="MCP8970045.1"/>
    <property type="molecule type" value="Genomic_DNA"/>
</dbReference>
<dbReference type="AlphaFoldDB" id="A0AA42BQ85"/>
<organism evidence="3 4">
    <name type="scientific">Ectobacillus ponti</name>
    <dbReference type="NCBI Taxonomy" id="2961894"/>
    <lineage>
        <taxon>Bacteria</taxon>
        <taxon>Bacillati</taxon>
        <taxon>Bacillota</taxon>
        <taxon>Bacilli</taxon>
        <taxon>Bacillales</taxon>
        <taxon>Bacillaceae</taxon>
        <taxon>Ectobacillus</taxon>
    </lineage>
</organism>
<keyword evidence="4" id="KW-1185">Reference proteome</keyword>
<evidence type="ECO:0000313" key="4">
    <source>
        <dbReference type="Proteomes" id="UP001156102"/>
    </source>
</evidence>
<dbReference type="PANTHER" id="PTHR34700">
    <property type="entry name" value="POTASSIUM BINDING PROTEIN KBP"/>
    <property type="match status" value="1"/>
</dbReference>
<comment type="caution">
    <text evidence="3">The sequence shown here is derived from an EMBL/GenBank/DDBJ whole genome shotgun (WGS) entry which is preliminary data.</text>
</comment>
<accession>A0AA42BQ85</accession>
<dbReference type="Pfam" id="PF01476">
    <property type="entry name" value="LysM"/>
    <property type="match status" value="1"/>
</dbReference>
<sequence>MGTMQFWLHFDNKKESLQLPVNPEQISVSGSHSYEDVHVTQLGEYTVIGNRTLKSYSFSSFFPRDYHPGYCEYDEIPRPWETVALIERWMHSGKTMRLTVTGTPINDEVTLRSFNYREQAGSPGDVYFDMEFKQYVHVEFRKINEESKESAAGGQQGTTVSNVKKRPNPKEKLSSYEVQNGDTLWKISQKTLGRGDRWQEIYQANLLLIGKNPLRLRPGWKLVIP</sequence>
<dbReference type="CDD" id="cd00118">
    <property type="entry name" value="LysM"/>
    <property type="match status" value="1"/>
</dbReference>
<reference evidence="3" key="1">
    <citation type="submission" date="2022-07" db="EMBL/GenBank/DDBJ databases">
        <authorList>
            <person name="Li W.-J."/>
            <person name="Deng Q.-Q."/>
        </authorList>
    </citation>
    <scope>NUCLEOTIDE SEQUENCE</scope>
    <source>
        <strain evidence="3">SYSU M60031</strain>
    </source>
</reference>
<dbReference type="Gene3D" id="3.10.350.10">
    <property type="entry name" value="LysM domain"/>
    <property type="match status" value="1"/>
</dbReference>
<evidence type="ECO:0000259" key="2">
    <source>
        <dbReference type="PROSITE" id="PS51782"/>
    </source>
</evidence>
<dbReference type="PANTHER" id="PTHR34700:SF4">
    <property type="entry name" value="PHAGE-LIKE ELEMENT PBSX PROTEIN XKDP"/>
    <property type="match status" value="1"/>
</dbReference>
<dbReference type="Proteomes" id="UP001156102">
    <property type="component" value="Unassembled WGS sequence"/>
</dbReference>
<evidence type="ECO:0000256" key="1">
    <source>
        <dbReference type="SAM" id="MobiDB-lite"/>
    </source>
</evidence>
<proteinExistence type="predicted"/>
<evidence type="ECO:0000313" key="3">
    <source>
        <dbReference type="EMBL" id="MCP8970045.1"/>
    </source>
</evidence>
<dbReference type="InterPro" id="IPR018392">
    <property type="entry name" value="LysM"/>
</dbReference>
<dbReference type="PROSITE" id="PS51782">
    <property type="entry name" value="LYSM"/>
    <property type="match status" value="1"/>
</dbReference>
<feature type="domain" description="LysM" evidence="2">
    <location>
        <begin position="174"/>
        <end position="224"/>
    </location>
</feature>